<comment type="caution">
    <text evidence="7">The sequence shown here is derived from an EMBL/GenBank/DDBJ whole genome shotgun (WGS) entry which is preliminary data.</text>
</comment>
<evidence type="ECO:0000313" key="8">
    <source>
        <dbReference type="Proteomes" id="UP000717364"/>
    </source>
</evidence>
<dbReference type="InterPro" id="IPR001173">
    <property type="entry name" value="Glyco_trans_2-like"/>
</dbReference>
<proteinExistence type="inferred from homology"/>
<dbReference type="PANTHER" id="PTHR43179">
    <property type="entry name" value="RHAMNOSYLTRANSFERASE WBBL"/>
    <property type="match status" value="1"/>
</dbReference>
<evidence type="ECO:0000313" key="7">
    <source>
        <dbReference type="EMBL" id="MBT9317463.1"/>
    </source>
</evidence>
<keyword evidence="5" id="KW-1133">Transmembrane helix</keyword>
<dbReference type="GO" id="GO:0016757">
    <property type="term" value="F:glycosyltransferase activity"/>
    <property type="evidence" value="ECO:0007669"/>
    <property type="project" value="UniProtKB-KW"/>
</dbReference>
<dbReference type="EMBL" id="JADOES010000047">
    <property type="protein sequence ID" value="MBT9317463.1"/>
    <property type="molecule type" value="Genomic_DNA"/>
</dbReference>
<keyword evidence="3" id="KW-0328">Glycosyltransferase</keyword>
<dbReference type="AlphaFoldDB" id="A0A947DIS1"/>
<protein>
    <submittedName>
        <fullName evidence="7">Glycosyltransferase</fullName>
    </submittedName>
</protein>
<dbReference type="RefSeq" id="WP_215610526.1">
    <property type="nucleotide sequence ID" value="NZ_JADOES010000047.1"/>
</dbReference>
<evidence type="ECO:0000256" key="4">
    <source>
        <dbReference type="ARBA" id="ARBA00022679"/>
    </source>
</evidence>
<sequence>MNQLGFVVIGRNEGDRLIRCLKSLRAQCSNTAPIVYVDSGSTDGSVEFAKSVGADVVSLDLSKPFTMARGRNAGLMHLHQHYSDIQYIQFLDGDCELIPGWIEQSLQTIEGDESLAIVCGRRRERFPEESVYNLLAEIEWNTPVGEAKACGGDALIRIAAILEVDGYNPAMICGEEPEMCIRLRQRGWKIQRIAVDMTKHDLSMHHFGQWWKRMTRAGWAVAEGFSMHGKSEELYMVKEYRSGWLWGAVIPFVAIMMSWPSYGISLFLLLAYPYLGYRIYRYRLDYGDSARESRIYAFFCTLSKFPQFVGQTKYWWLTQLRKQPAKLIEYKTSS</sequence>
<reference evidence="7" key="2">
    <citation type="journal article" date="2021" name="Mar. Drugs">
        <title>Genome Reduction and Secondary Metabolism of the Marine Sponge-Associated Cyanobacterium Leptothoe.</title>
        <authorList>
            <person name="Konstantinou D."/>
            <person name="Popin R.V."/>
            <person name="Fewer D.P."/>
            <person name="Sivonen K."/>
            <person name="Gkelis S."/>
        </authorList>
    </citation>
    <scope>NUCLEOTIDE SEQUENCE</scope>
    <source>
        <strain evidence="7">TAU-MAC 1115</strain>
    </source>
</reference>
<dbReference type="SUPFAM" id="SSF53448">
    <property type="entry name" value="Nucleotide-diphospho-sugar transferases"/>
    <property type="match status" value="1"/>
</dbReference>
<evidence type="ECO:0000256" key="1">
    <source>
        <dbReference type="ARBA" id="ARBA00004776"/>
    </source>
</evidence>
<dbReference type="Pfam" id="PF00535">
    <property type="entry name" value="Glycos_transf_2"/>
    <property type="match status" value="1"/>
</dbReference>
<reference evidence="7" key="1">
    <citation type="submission" date="2020-11" db="EMBL/GenBank/DDBJ databases">
        <authorList>
            <person name="Konstantinou D."/>
            <person name="Gkelis S."/>
            <person name="Popin R."/>
            <person name="Fewer D."/>
            <person name="Sivonen K."/>
        </authorList>
    </citation>
    <scope>NUCLEOTIDE SEQUENCE</scope>
    <source>
        <strain evidence="7">TAU-MAC 1115</strain>
    </source>
</reference>
<evidence type="ECO:0000256" key="2">
    <source>
        <dbReference type="ARBA" id="ARBA00006739"/>
    </source>
</evidence>
<dbReference type="Proteomes" id="UP000717364">
    <property type="component" value="Unassembled WGS sequence"/>
</dbReference>
<feature type="domain" description="Glycosyltransferase 2-like" evidence="6">
    <location>
        <begin position="7"/>
        <end position="137"/>
    </location>
</feature>
<name>A0A947DIS1_9CYAN</name>
<keyword evidence="4" id="KW-0808">Transferase</keyword>
<feature type="transmembrane region" description="Helical" evidence="5">
    <location>
        <begin position="244"/>
        <end position="275"/>
    </location>
</feature>
<organism evidence="7 8">
    <name type="scientific">Leptothoe spongobia TAU-MAC 1115</name>
    <dbReference type="NCBI Taxonomy" id="1967444"/>
    <lineage>
        <taxon>Bacteria</taxon>
        <taxon>Bacillati</taxon>
        <taxon>Cyanobacteriota</taxon>
        <taxon>Cyanophyceae</taxon>
        <taxon>Nodosilineales</taxon>
        <taxon>Cymatolegaceae</taxon>
        <taxon>Leptothoe</taxon>
        <taxon>Leptothoe spongobia</taxon>
    </lineage>
</organism>
<dbReference type="PANTHER" id="PTHR43179:SF12">
    <property type="entry name" value="GALACTOFURANOSYLTRANSFERASE GLFT2"/>
    <property type="match status" value="1"/>
</dbReference>
<keyword evidence="8" id="KW-1185">Reference proteome</keyword>
<evidence type="ECO:0000256" key="3">
    <source>
        <dbReference type="ARBA" id="ARBA00022676"/>
    </source>
</evidence>
<dbReference type="Gene3D" id="3.90.550.10">
    <property type="entry name" value="Spore Coat Polysaccharide Biosynthesis Protein SpsA, Chain A"/>
    <property type="match status" value="1"/>
</dbReference>
<gene>
    <name evidence="7" type="ORF">IXB50_18730</name>
</gene>
<keyword evidence="5" id="KW-0812">Transmembrane</keyword>
<dbReference type="InterPro" id="IPR029044">
    <property type="entry name" value="Nucleotide-diphossugar_trans"/>
</dbReference>
<accession>A0A947DIS1</accession>
<comment type="similarity">
    <text evidence="2">Belongs to the glycosyltransferase 2 family.</text>
</comment>
<evidence type="ECO:0000256" key="5">
    <source>
        <dbReference type="SAM" id="Phobius"/>
    </source>
</evidence>
<comment type="pathway">
    <text evidence="1">Cell wall biogenesis; cell wall polysaccharide biosynthesis.</text>
</comment>
<keyword evidence="5" id="KW-0472">Membrane</keyword>
<evidence type="ECO:0000259" key="6">
    <source>
        <dbReference type="Pfam" id="PF00535"/>
    </source>
</evidence>